<sequence>MAVQIVDQLGAYLHYWAPYVILSWGTALTPVNIAGWHGNIFETVYGNLYPANIHPVGKDFGSIYRYGQPDPVKDVNPYTAEDLYSFEFLGTMYATPLQIAYNNPYGYAPFAAMNYTVSSSAGVMPNGYPYNGTVITFNFLPGMVWQDGAPFTAIDLNFSIWYYDLGGFSSNPYNPSQGTVTYAPGIVFNYTAVASNPSFDFFGGAPGLVGTYVPPNDPYQITIYFNTTSIFNLNNVYGIPILP</sequence>
<reference evidence="1 2" key="1">
    <citation type="submission" date="2017-04" db="EMBL/GenBank/DDBJ databases">
        <title>Novel microbial lineages endemic to geothermal iron-oxide mats fill important gaps in the evolutionary history of Archaea.</title>
        <authorList>
            <person name="Jay Z.J."/>
            <person name="Beam J.P."/>
            <person name="Dlakic M."/>
            <person name="Rusch D.B."/>
            <person name="Kozubal M.A."/>
            <person name="Inskeep W.P."/>
        </authorList>
    </citation>
    <scope>NUCLEOTIDE SEQUENCE [LARGE SCALE GENOMIC DNA]</scope>
    <source>
        <strain evidence="1">BE_D</strain>
    </source>
</reference>
<comment type="caution">
    <text evidence="1">The sequence shown here is derived from an EMBL/GenBank/DDBJ whole genome shotgun (WGS) entry which is preliminary data.</text>
</comment>
<proteinExistence type="predicted"/>
<dbReference type="Gene3D" id="3.40.190.10">
    <property type="entry name" value="Periplasmic binding protein-like II"/>
    <property type="match status" value="1"/>
</dbReference>
<dbReference type="AlphaFoldDB" id="A0A2R6C985"/>
<name>A0A2R6C985_9ARCH</name>
<dbReference type="EMBL" id="NEXF01000246">
    <property type="protein sequence ID" value="PSO07465.1"/>
    <property type="molecule type" value="Genomic_DNA"/>
</dbReference>
<protein>
    <recommendedName>
        <fullName evidence="3">Solute-binding protein family 5 domain-containing protein</fullName>
    </recommendedName>
</protein>
<evidence type="ECO:0000313" key="2">
    <source>
        <dbReference type="Proteomes" id="UP000242015"/>
    </source>
</evidence>
<evidence type="ECO:0000313" key="1">
    <source>
        <dbReference type="EMBL" id="PSO07465.1"/>
    </source>
</evidence>
<organism evidence="1 2">
    <name type="scientific">Candidatus Marsarchaeota G2 archaeon BE_D</name>
    <dbReference type="NCBI Taxonomy" id="1978158"/>
    <lineage>
        <taxon>Archaea</taxon>
        <taxon>Candidatus Marsarchaeota</taxon>
        <taxon>Candidatus Marsarchaeota group 2</taxon>
    </lineage>
</organism>
<feature type="non-terminal residue" evidence="1">
    <location>
        <position position="243"/>
    </location>
</feature>
<dbReference type="SUPFAM" id="SSF53850">
    <property type="entry name" value="Periplasmic binding protein-like II"/>
    <property type="match status" value="1"/>
</dbReference>
<evidence type="ECO:0008006" key="3">
    <source>
        <dbReference type="Google" id="ProtNLM"/>
    </source>
</evidence>
<accession>A0A2R6C985</accession>
<dbReference type="Proteomes" id="UP000242015">
    <property type="component" value="Unassembled WGS sequence"/>
</dbReference>
<gene>
    <name evidence="1" type="ORF">B9Q04_10735</name>
</gene>